<keyword evidence="1" id="KW-0175">Coiled coil</keyword>
<keyword evidence="3" id="KW-0614">Plasmid</keyword>
<feature type="coiled-coil region" evidence="1">
    <location>
        <begin position="26"/>
        <end position="53"/>
    </location>
</feature>
<evidence type="ECO:0000256" key="1">
    <source>
        <dbReference type="SAM" id="Coils"/>
    </source>
</evidence>
<reference evidence="3" key="2">
    <citation type="submission" date="2017-03" db="EMBL/GenBank/DDBJ databases">
        <title>Genome sequences for AnCo1 and AnCo2 belong to this unpublished manuscript: Complete Genome Sequences of two phage-like plasmids encoding the CTX-M-15 Extended-Spectrum Beta-Lactamase GeneGenome sequence for AnCo3 belongs to this unpublished manuscript:AnCo3, a new member of the emerging family of phage-like plasmids.</title>
        <authorList>
            <person name="Colavecchio A."/>
            <person name="LeJeune J."/>
            <person name="Goodridge L."/>
        </authorList>
    </citation>
    <scope>NUCLEOTIDE SEQUENCE</scope>
    <source>
        <strain evidence="3">S701</strain>
        <plasmid evidence="3">AnCo3</plasmid>
    </source>
</reference>
<organism evidence="3">
    <name type="scientific">Salmonella derby</name>
    <dbReference type="NCBI Taxonomy" id="28144"/>
    <lineage>
        <taxon>Bacteria</taxon>
        <taxon>Pseudomonadati</taxon>
        <taxon>Pseudomonadota</taxon>
        <taxon>Gammaproteobacteria</taxon>
        <taxon>Enterobacterales</taxon>
        <taxon>Enterobacteriaceae</taxon>
        <taxon>Salmonella</taxon>
    </lineage>
</organism>
<dbReference type="EMBL" id="KY515226">
    <property type="protein sequence ID" value="AQX82727.1"/>
    <property type="molecule type" value="Genomic_DNA"/>
</dbReference>
<dbReference type="AlphaFoldDB" id="A0A1S7BGD4"/>
<sequence>MARQTPFTSFNKRLHSIRQTLTALLSGRISARLEELEERVFELEKRAEAQATAIANLGTTVALDRTCKSTVSRVLRHNQTHKESSNGKISANATETNCLQSNFGFAGGRNNSNRAESSDTGNSPYHHPIADNTHSRISTCVTGWDAAGHDSDSACYTGHSSLSD</sequence>
<protein>
    <submittedName>
        <fullName evidence="3">Uncharacterized protein</fullName>
    </submittedName>
</protein>
<evidence type="ECO:0000313" key="3">
    <source>
        <dbReference type="EMBL" id="AQX82727.1"/>
    </source>
</evidence>
<reference evidence="3" key="1">
    <citation type="submission" date="2017-01" db="EMBL/GenBank/DDBJ databases">
        <authorList>
            <person name="Mah S.A."/>
            <person name="Swanson W.J."/>
            <person name="Moy G.W."/>
            <person name="Vacquier V.D."/>
        </authorList>
    </citation>
    <scope>NUCLEOTIDE SEQUENCE</scope>
    <source>
        <strain evidence="3">S701</strain>
        <plasmid evidence="3">AnCo3</plasmid>
    </source>
</reference>
<evidence type="ECO:0000256" key="2">
    <source>
        <dbReference type="SAM" id="MobiDB-lite"/>
    </source>
</evidence>
<proteinExistence type="predicted"/>
<feature type="region of interest" description="Disordered" evidence="2">
    <location>
        <begin position="109"/>
        <end position="132"/>
    </location>
</feature>
<accession>A0A1S7BGD4</accession>
<name>A0A1S7BGD4_SALDE</name>
<feature type="compositionally biased region" description="Polar residues" evidence="2">
    <location>
        <begin position="109"/>
        <end position="123"/>
    </location>
</feature>
<geneLocation type="plasmid" evidence="3">
    <name>AnCo3</name>
</geneLocation>